<name>A0A1P8WRN4_9PLAN</name>
<evidence type="ECO:0000313" key="2">
    <source>
        <dbReference type="Proteomes" id="UP000187735"/>
    </source>
</evidence>
<reference evidence="1 2" key="1">
    <citation type="journal article" date="2016" name="Front. Microbiol.">
        <title>Fuerstia marisgermanicae gen. nov., sp. nov., an Unusual Member of the Phylum Planctomycetes from the German Wadden Sea.</title>
        <authorList>
            <person name="Kohn T."/>
            <person name="Heuer A."/>
            <person name="Jogler M."/>
            <person name="Vollmers J."/>
            <person name="Boedeker C."/>
            <person name="Bunk B."/>
            <person name="Rast P."/>
            <person name="Borchert D."/>
            <person name="Glockner I."/>
            <person name="Freese H.M."/>
            <person name="Klenk H.P."/>
            <person name="Overmann J."/>
            <person name="Kaster A.K."/>
            <person name="Rohde M."/>
            <person name="Wiegand S."/>
            <person name="Jogler C."/>
        </authorList>
    </citation>
    <scope>NUCLEOTIDE SEQUENCE [LARGE SCALE GENOMIC DNA]</scope>
    <source>
        <strain evidence="1 2">NH11</strain>
    </source>
</reference>
<dbReference type="EMBL" id="CP017641">
    <property type="protein sequence ID" value="APZ96719.1"/>
    <property type="molecule type" value="Genomic_DNA"/>
</dbReference>
<organism evidence="1 2">
    <name type="scientific">Fuerstiella marisgermanici</name>
    <dbReference type="NCBI Taxonomy" id="1891926"/>
    <lineage>
        <taxon>Bacteria</taxon>
        <taxon>Pseudomonadati</taxon>
        <taxon>Planctomycetota</taxon>
        <taxon>Planctomycetia</taxon>
        <taxon>Planctomycetales</taxon>
        <taxon>Planctomycetaceae</taxon>
        <taxon>Fuerstiella</taxon>
    </lineage>
</organism>
<dbReference type="Proteomes" id="UP000187735">
    <property type="component" value="Chromosome"/>
</dbReference>
<sequence>MKHFLVAILVVHGSVNVALADASMRRRAVEVFVLEDGTRLLGVSLDTQRESNPPQEHLRILLRAEWLKDHAPELYDVARQSAVEPDKADPIVELLRDHIEQLENGPQPHLERIGYLKERLQGLLPDDAANDAQPDVVVLELPERLVKQKLTKKGPLRQIAGLGILNGVEIVESGQARDVEAELLQLDPSSVIKDLPSYKRADADVEAAFQRILVNADRLLGKTCRLIRHGDRYISESAANADPMALATEMLSGQVQNQLQELLSANSVQALKKPNPNVAAPNILPSAASDIADREQADVVEVTSMQLNSGAGRAIVAVAVYYRMPPQRDWQQVAAVSATANRGDISQQQQQRILQDDRVRQAATLFQGLGINDSQLANAVSIGAVVEVAQQRAKKLLTEKVTASDPAAAAGLKVLTARVDRLPEAKVE</sequence>
<evidence type="ECO:0000313" key="1">
    <source>
        <dbReference type="EMBL" id="APZ96719.1"/>
    </source>
</evidence>
<dbReference type="KEGG" id="fmr:Fuma_06392"/>
<gene>
    <name evidence="1" type="ORF">Fuma_06392</name>
</gene>
<protein>
    <submittedName>
        <fullName evidence="1">Uncharacterized protein</fullName>
    </submittedName>
</protein>
<accession>A0A1P8WRN4</accession>
<proteinExistence type="predicted"/>
<dbReference type="RefSeq" id="WP_077027697.1">
    <property type="nucleotide sequence ID" value="NZ_CP017641.1"/>
</dbReference>
<keyword evidence="2" id="KW-1185">Reference proteome</keyword>
<dbReference type="AlphaFoldDB" id="A0A1P8WRN4"/>